<comment type="caution">
    <text evidence="2">The sequence shown here is derived from an EMBL/GenBank/DDBJ whole genome shotgun (WGS) entry which is preliminary data.</text>
</comment>
<dbReference type="RefSeq" id="WP_307251788.1">
    <property type="nucleotide sequence ID" value="NZ_JAUSUV010000004.1"/>
</dbReference>
<proteinExistence type="predicted"/>
<keyword evidence="3" id="KW-1185">Reference proteome</keyword>
<evidence type="ECO:0000313" key="2">
    <source>
        <dbReference type="EMBL" id="MDQ0417063.1"/>
    </source>
</evidence>
<dbReference type="EMBL" id="JAUSUV010000004">
    <property type="protein sequence ID" value="MDQ0417063.1"/>
    <property type="molecule type" value="Genomic_DNA"/>
</dbReference>
<reference evidence="2 3" key="1">
    <citation type="submission" date="2023-07" db="EMBL/GenBank/DDBJ databases">
        <title>Genomic Encyclopedia of Type Strains, Phase IV (KMG-IV): sequencing the most valuable type-strain genomes for metagenomic binning, comparative biology and taxonomic classification.</title>
        <authorList>
            <person name="Goeker M."/>
        </authorList>
    </citation>
    <scope>NUCLEOTIDE SEQUENCE [LARGE SCALE GENOMIC DNA]</scope>
    <source>
        <strain evidence="2 3">DSM 46876</strain>
    </source>
</reference>
<feature type="domain" description="Sulfatase N-terminal" evidence="1">
    <location>
        <begin position="3"/>
        <end position="51"/>
    </location>
</feature>
<dbReference type="SUPFAM" id="SSF53649">
    <property type="entry name" value="Alkaline phosphatase-like"/>
    <property type="match status" value="1"/>
</dbReference>
<organism evidence="2 3">
    <name type="scientific">Croceifilum oryzae</name>
    <dbReference type="NCBI Taxonomy" id="1553429"/>
    <lineage>
        <taxon>Bacteria</taxon>
        <taxon>Bacillati</taxon>
        <taxon>Bacillota</taxon>
        <taxon>Bacilli</taxon>
        <taxon>Bacillales</taxon>
        <taxon>Thermoactinomycetaceae</taxon>
        <taxon>Croceifilum</taxon>
    </lineage>
</organism>
<sequence>MKIILIAIDTLRADRLGCYGYHDDISPNIDGLAKDGILFENMIAENNVTQSTFYR</sequence>
<gene>
    <name evidence="2" type="ORF">J2Z48_001235</name>
</gene>
<dbReference type="InterPro" id="IPR000917">
    <property type="entry name" value="Sulfatase_N"/>
</dbReference>
<protein>
    <submittedName>
        <fullName evidence="2">Arylsulfatase A-like enzyme</fullName>
    </submittedName>
</protein>
<accession>A0AAJ1TDY5</accession>
<dbReference type="Proteomes" id="UP001238450">
    <property type="component" value="Unassembled WGS sequence"/>
</dbReference>
<name>A0AAJ1TDY5_9BACL</name>
<evidence type="ECO:0000259" key="1">
    <source>
        <dbReference type="Pfam" id="PF00884"/>
    </source>
</evidence>
<dbReference type="InterPro" id="IPR017850">
    <property type="entry name" value="Alkaline_phosphatase_core_sf"/>
</dbReference>
<evidence type="ECO:0000313" key="3">
    <source>
        <dbReference type="Proteomes" id="UP001238450"/>
    </source>
</evidence>
<dbReference type="Pfam" id="PF00884">
    <property type="entry name" value="Sulfatase"/>
    <property type="match status" value="1"/>
</dbReference>
<dbReference type="Gene3D" id="3.40.720.10">
    <property type="entry name" value="Alkaline Phosphatase, subunit A"/>
    <property type="match status" value="1"/>
</dbReference>
<dbReference type="AlphaFoldDB" id="A0AAJ1TDY5"/>